<proteinExistence type="predicted"/>
<reference evidence="3" key="1">
    <citation type="submission" date="2021-12" db="EMBL/GenBank/DDBJ databases">
        <title>Novel species in genus Dyadobacter.</title>
        <authorList>
            <person name="Ma C."/>
        </authorList>
    </citation>
    <scope>NUCLEOTIDE SEQUENCE</scope>
    <source>
        <strain evidence="3">LJ419</strain>
    </source>
</reference>
<accession>A0A9X1PPF8</accession>
<evidence type="ECO:0000313" key="4">
    <source>
        <dbReference type="Proteomes" id="UP001139000"/>
    </source>
</evidence>
<evidence type="ECO:0000313" key="3">
    <source>
        <dbReference type="EMBL" id="MCF0064643.1"/>
    </source>
</evidence>
<evidence type="ECO:0000259" key="2">
    <source>
        <dbReference type="Pfam" id="PF03779"/>
    </source>
</evidence>
<keyword evidence="1" id="KW-0472">Membrane</keyword>
<feature type="transmembrane region" description="Helical" evidence="1">
    <location>
        <begin position="67"/>
        <end position="86"/>
    </location>
</feature>
<keyword evidence="1" id="KW-1133">Transmembrane helix</keyword>
<protein>
    <submittedName>
        <fullName evidence="3">SPW repeat protein</fullName>
    </submittedName>
</protein>
<dbReference type="Proteomes" id="UP001139000">
    <property type="component" value="Unassembled WGS sequence"/>
</dbReference>
<keyword evidence="4" id="KW-1185">Reference proteome</keyword>
<keyword evidence="1" id="KW-0812">Transmembrane</keyword>
<name>A0A9X1PPF8_9BACT</name>
<sequence length="125" mass="13875">MKIISTKVHSILDYMSGILLIASPWIFQFNDVSAAKWVALIVGAAIILMSLFTNYEGGVLKTIPMPAHLNIDIVTGLFLAASPWLLDFNEQVYLPHLILGIFEIMAGVVTDRTPVRDHLTDLDRP</sequence>
<feature type="transmembrane region" description="Helical" evidence="1">
    <location>
        <begin position="92"/>
        <end position="110"/>
    </location>
</feature>
<feature type="transmembrane region" description="Helical" evidence="1">
    <location>
        <begin position="12"/>
        <end position="28"/>
    </location>
</feature>
<dbReference type="AlphaFoldDB" id="A0A9X1PPF8"/>
<feature type="domain" description="SPW repeat-containing integral membrane" evidence="2">
    <location>
        <begin position="9"/>
        <end position="107"/>
    </location>
</feature>
<dbReference type="RefSeq" id="WP_234657592.1">
    <property type="nucleotide sequence ID" value="NZ_CP094997.1"/>
</dbReference>
<comment type="caution">
    <text evidence="3">The sequence shown here is derived from an EMBL/GenBank/DDBJ whole genome shotgun (WGS) entry which is preliminary data.</text>
</comment>
<gene>
    <name evidence="3" type="ORF">LXM26_24245</name>
</gene>
<evidence type="ECO:0000256" key="1">
    <source>
        <dbReference type="SAM" id="Phobius"/>
    </source>
</evidence>
<feature type="transmembrane region" description="Helical" evidence="1">
    <location>
        <begin position="34"/>
        <end position="55"/>
    </location>
</feature>
<dbReference type="EMBL" id="JAJTTC010000008">
    <property type="protein sequence ID" value="MCF0064643.1"/>
    <property type="molecule type" value="Genomic_DNA"/>
</dbReference>
<dbReference type="InterPro" id="IPR005530">
    <property type="entry name" value="SPW"/>
</dbReference>
<dbReference type="Pfam" id="PF03779">
    <property type="entry name" value="SPW"/>
    <property type="match status" value="1"/>
</dbReference>
<organism evidence="3 4">
    <name type="scientific">Dyadobacter chenwenxiniae</name>
    <dbReference type="NCBI Taxonomy" id="2906456"/>
    <lineage>
        <taxon>Bacteria</taxon>
        <taxon>Pseudomonadati</taxon>
        <taxon>Bacteroidota</taxon>
        <taxon>Cytophagia</taxon>
        <taxon>Cytophagales</taxon>
        <taxon>Spirosomataceae</taxon>
        <taxon>Dyadobacter</taxon>
    </lineage>
</organism>